<accession>A0A229XFA6</accession>
<protein>
    <recommendedName>
        <fullName evidence="4">DNA replication factor Cdt1 C-terminal domain-containing protein</fullName>
    </recommendedName>
</protein>
<feature type="region of interest" description="Disordered" evidence="3">
    <location>
        <begin position="1"/>
        <end position="142"/>
    </location>
</feature>
<evidence type="ECO:0000313" key="6">
    <source>
        <dbReference type="Proteomes" id="UP000215289"/>
    </source>
</evidence>
<feature type="compositionally biased region" description="Low complexity" evidence="3">
    <location>
        <begin position="97"/>
        <end position="121"/>
    </location>
</feature>
<evidence type="ECO:0000259" key="4">
    <source>
        <dbReference type="Pfam" id="PF16679"/>
    </source>
</evidence>
<keyword evidence="6" id="KW-1185">Reference proteome</keyword>
<dbReference type="OrthoDB" id="341730at2759"/>
<feature type="compositionally biased region" description="Polar residues" evidence="3">
    <location>
        <begin position="27"/>
        <end position="44"/>
    </location>
</feature>
<comment type="caution">
    <text evidence="5">The sequence shown here is derived from an EMBL/GenBank/DDBJ whole genome shotgun (WGS) entry which is preliminary data.</text>
</comment>
<dbReference type="InterPro" id="IPR032054">
    <property type="entry name" value="Cdt1_C"/>
</dbReference>
<reference evidence="5 6" key="1">
    <citation type="submission" date="2018-08" db="EMBL/GenBank/DDBJ databases">
        <title>Draft genome sequences of two Aspergillus turcosus clinical strains isolated from bronchoalveolar lavage fluid: one azole-susceptible and the other azole-resistant.</title>
        <authorList>
            <person name="Parent-Michaud M."/>
            <person name="Dufresne P.J."/>
            <person name="Fournier E."/>
            <person name="Martineau C."/>
            <person name="Moreira S."/>
            <person name="Perkins V."/>
            <person name="De Repentigny L."/>
            <person name="Dufresne S.F."/>
        </authorList>
    </citation>
    <scope>NUCLEOTIDE SEQUENCE [LARGE SCALE GENOMIC DNA]</scope>
    <source>
        <strain evidence="5">HMR AF 1038</strain>
    </source>
</reference>
<evidence type="ECO:0000256" key="3">
    <source>
        <dbReference type="SAM" id="MobiDB-lite"/>
    </source>
</evidence>
<comment type="similarity">
    <text evidence="1">Belongs to the Cdt1 family.</text>
</comment>
<proteinExistence type="inferred from homology"/>
<dbReference type="EMBL" id="NIDN02000023">
    <property type="protein sequence ID" value="RLL99907.1"/>
    <property type="molecule type" value="Genomic_DNA"/>
</dbReference>
<sequence>MPRTSSRQTCLPRGQVGIQSFARATKPRSTLQDTKQAATAQLPVSPSKKRKLNELENVDCGAGEPRQTTVPEEAGTPSKTLRFSQLSVSTPRSGHYASSKPEASPSRRSRSAAAAAASEKPAPAPPSSPSKRGGARAKRSSSPIVLERPACVEEFLGLHSAFLKALAIHSAHNGATTAADLREFLHAVERVWKKRKVVVKDLQRLIWAWEQGEECNGPKYRLANYGLGKVCLERVARNGERVDRFDENELQERFEQIVDLLWEKAVDAVDGDESRVDFFETLGVSTVHESLTPFTAFRKGQQRLQDLRGGVIKLKTEKLRADSQDEVPVKQLDATTTRRKGLLERIKSKELLQSKLPPPPSKETLLRRAAAERAEEVVAVLALLRPVGYVGSGPKAVLAAQKKPFQLEMIVQNIQDSLRNPISSREVEICVELLARPDIAGQWIEVVAVNQIKSVVLKSCASVHPKEIGAKVCNLELD</sequence>
<feature type="compositionally biased region" description="Polar residues" evidence="3">
    <location>
        <begin position="77"/>
        <end position="92"/>
    </location>
</feature>
<keyword evidence="2" id="KW-0131">Cell cycle</keyword>
<dbReference type="InterPro" id="IPR038090">
    <property type="entry name" value="Cdt1_C_WH_dom_sf"/>
</dbReference>
<dbReference type="Pfam" id="PF16679">
    <property type="entry name" value="CDT1_C"/>
    <property type="match status" value="1"/>
</dbReference>
<dbReference type="Proteomes" id="UP000215289">
    <property type="component" value="Unassembled WGS sequence"/>
</dbReference>
<dbReference type="AlphaFoldDB" id="A0A229XFA6"/>
<dbReference type="Gene3D" id="1.10.10.1420">
    <property type="entry name" value="DNA replication factor Cdt1, C-terminal WH domain"/>
    <property type="match status" value="1"/>
</dbReference>
<feature type="domain" description="DNA replication factor Cdt1 C-terminal" evidence="4">
    <location>
        <begin position="342"/>
        <end position="449"/>
    </location>
</feature>
<evidence type="ECO:0000256" key="2">
    <source>
        <dbReference type="ARBA" id="ARBA00023306"/>
    </source>
</evidence>
<dbReference type="STRING" id="1245748.A0A229XFA6"/>
<evidence type="ECO:0000313" key="5">
    <source>
        <dbReference type="EMBL" id="RLL99907.1"/>
    </source>
</evidence>
<organism evidence="5 6">
    <name type="scientific">Aspergillus turcosus</name>
    <dbReference type="NCBI Taxonomy" id="1245748"/>
    <lineage>
        <taxon>Eukaryota</taxon>
        <taxon>Fungi</taxon>
        <taxon>Dikarya</taxon>
        <taxon>Ascomycota</taxon>
        <taxon>Pezizomycotina</taxon>
        <taxon>Eurotiomycetes</taxon>
        <taxon>Eurotiomycetidae</taxon>
        <taxon>Eurotiales</taxon>
        <taxon>Aspergillaceae</taxon>
        <taxon>Aspergillus</taxon>
        <taxon>Aspergillus subgen. Fumigati</taxon>
    </lineage>
</organism>
<evidence type="ECO:0000256" key="1">
    <source>
        <dbReference type="ARBA" id="ARBA00008356"/>
    </source>
</evidence>
<dbReference type="Pfam" id="PF26121">
    <property type="entry name" value="HTH_CDT1"/>
    <property type="match status" value="1"/>
</dbReference>
<name>A0A229XFA6_9EURO</name>
<gene>
    <name evidence="5" type="ORF">CFD26_107912</name>
</gene>